<keyword evidence="1" id="KW-0808">Transferase</keyword>
<dbReference type="GO" id="GO:0016740">
    <property type="term" value="F:transferase activity"/>
    <property type="evidence" value="ECO:0007669"/>
    <property type="project" value="UniProtKB-KW"/>
</dbReference>
<evidence type="ECO:0000313" key="1">
    <source>
        <dbReference type="EMBL" id="KAF5890106.1"/>
    </source>
</evidence>
<dbReference type="EMBL" id="QNUK01000726">
    <property type="protein sequence ID" value="KAF5890106.1"/>
    <property type="molecule type" value="Genomic_DNA"/>
</dbReference>
<keyword evidence="2" id="KW-1185">Reference proteome</keyword>
<sequence>MSIITEESHTAEREFPPHLFHYNAVVSVEQEFPALVTGFLSFSVFPALRNSA</sequence>
<reference evidence="1" key="1">
    <citation type="submission" date="2020-07" db="EMBL/GenBank/DDBJ databases">
        <title>Clarias magur genome sequencing, assembly and annotation.</title>
        <authorList>
            <person name="Kushwaha B."/>
            <person name="Kumar R."/>
            <person name="Das P."/>
            <person name="Joshi C.G."/>
            <person name="Kumar D."/>
            <person name="Nagpure N.S."/>
            <person name="Pandey M."/>
            <person name="Agarwal S."/>
            <person name="Srivastava S."/>
            <person name="Singh M."/>
            <person name="Sahoo L."/>
            <person name="Jayasankar P."/>
            <person name="Meher P.K."/>
            <person name="Koringa P.G."/>
            <person name="Iquebal M.A."/>
            <person name="Das S.P."/>
            <person name="Bit A."/>
            <person name="Patnaik S."/>
            <person name="Patel N."/>
            <person name="Shah T.M."/>
            <person name="Hinsu A."/>
            <person name="Jena J.K."/>
        </authorList>
    </citation>
    <scope>NUCLEOTIDE SEQUENCE</scope>
    <source>
        <strain evidence="1">CIFAMagur01</strain>
        <tissue evidence="1">Testis</tissue>
    </source>
</reference>
<gene>
    <name evidence="1" type="primary">murG</name>
    <name evidence="1" type="ORF">DAT39_020192</name>
</gene>
<organism evidence="1 2">
    <name type="scientific">Clarias magur</name>
    <name type="common">Asian catfish</name>
    <name type="synonym">Macropteronotus magur</name>
    <dbReference type="NCBI Taxonomy" id="1594786"/>
    <lineage>
        <taxon>Eukaryota</taxon>
        <taxon>Metazoa</taxon>
        <taxon>Chordata</taxon>
        <taxon>Craniata</taxon>
        <taxon>Vertebrata</taxon>
        <taxon>Euteleostomi</taxon>
        <taxon>Actinopterygii</taxon>
        <taxon>Neopterygii</taxon>
        <taxon>Teleostei</taxon>
        <taxon>Ostariophysi</taxon>
        <taxon>Siluriformes</taxon>
        <taxon>Clariidae</taxon>
        <taxon>Clarias</taxon>
    </lineage>
</organism>
<proteinExistence type="predicted"/>
<dbReference type="AlphaFoldDB" id="A0A8J4TRL9"/>
<protein>
    <submittedName>
        <fullName evidence="1">UDP-N-acetylglucosamine--N-acetylmuramyl-(Pentapeptide) pyrophosphoryl-undecaprenol N-acetylglucosamine transferase</fullName>
    </submittedName>
</protein>
<name>A0A8J4TRL9_CLAMG</name>
<evidence type="ECO:0000313" key="2">
    <source>
        <dbReference type="Proteomes" id="UP000727407"/>
    </source>
</evidence>
<dbReference type="Proteomes" id="UP000727407">
    <property type="component" value="Unassembled WGS sequence"/>
</dbReference>
<accession>A0A8J4TRL9</accession>
<comment type="caution">
    <text evidence="1">The sequence shown here is derived from an EMBL/GenBank/DDBJ whole genome shotgun (WGS) entry which is preliminary data.</text>
</comment>